<dbReference type="InterPro" id="IPR006119">
    <property type="entry name" value="Resolv_N"/>
</dbReference>
<evidence type="ECO:0000256" key="3">
    <source>
        <dbReference type="ARBA" id="ARBA00023172"/>
    </source>
</evidence>
<evidence type="ECO:0000256" key="5">
    <source>
        <dbReference type="PROSITE-ProRule" id="PRU10137"/>
    </source>
</evidence>
<feature type="domain" description="Resolvase/invertase-type recombinase catalytic" evidence="6">
    <location>
        <begin position="6"/>
        <end position="75"/>
    </location>
</feature>
<dbReference type="Pfam" id="PF00239">
    <property type="entry name" value="Resolvase"/>
    <property type="match status" value="1"/>
</dbReference>
<dbReference type="GO" id="GO:0003677">
    <property type="term" value="F:DNA binding"/>
    <property type="evidence" value="ECO:0007669"/>
    <property type="project" value="UniProtKB-KW"/>
</dbReference>
<keyword evidence="3" id="KW-0233">DNA recombination</keyword>
<dbReference type="InterPro" id="IPR006118">
    <property type="entry name" value="Recombinase_CS"/>
</dbReference>
<dbReference type="Proteomes" id="UP000195611">
    <property type="component" value="Unassembled WGS sequence"/>
</dbReference>
<dbReference type="GO" id="GO:0000150">
    <property type="term" value="F:DNA strand exchange activity"/>
    <property type="evidence" value="ECO:0007669"/>
    <property type="project" value="InterPro"/>
</dbReference>
<evidence type="ECO:0000313" key="8">
    <source>
        <dbReference type="Proteomes" id="UP000195611"/>
    </source>
</evidence>
<evidence type="ECO:0000313" key="7">
    <source>
        <dbReference type="EMBL" id="SJN46262.1"/>
    </source>
</evidence>
<dbReference type="Gene3D" id="3.40.50.1390">
    <property type="entry name" value="Resolvase, N-terminal catalytic domain"/>
    <property type="match status" value="1"/>
</dbReference>
<dbReference type="CDD" id="cd03768">
    <property type="entry name" value="SR_ResInv"/>
    <property type="match status" value="1"/>
</dbReference>
<proteinExistence type="predicted"/>
<evidence type="ECO:0000256" key="2">
    <source>
        <dbReference type="ARBA" id="ARBA00023125"/>
    </source>
</evidence>
<dbReference type="InterPro" id="IPR036162">
    <property type="entry name" value="Resolvase-like_N_sf"/>
</dbReference>
<dbReference type="PROSITE" id="PS00397">
    <property type="entry name" value="RECOMBINASES_1"/>
    <property type="match status" value="1"/>
</dbReference>
<keyword evidence="1" id="KW-0229">DNA integration</keyword>
<dbReference type="EMBL" id="FUKW01000174">
    <property type="protein sequence ID" value="SJN46262.1"/>
    <property type="molecule type" value="Genomic_DNA"/>
</dbReference>
<dbReference type="GO" id="GO:0015074">
    <property type="term" value="P:DNA integration"/>
    <property type="evidence" value="ECO:0007669"/>
    <property type="project" value="UniProtKB-KW"/>
</dbReference>
<evidence type="ECO:0000256" key="4">
    <source>
        <dbReference type="PIRSR" id="PIRSR606118-50"/>
    </source>
</evidence>
<evidence type="ECO:0000256" key="1">
    <source>
        <dbReference type="ARBA" id="ARBA00022908"/>
    </source>
</evidence>
<evidence type="ECO:0000259" key="6">
    <source>
        <dbReference type="PROSITE" id="PS51736"/>
    </source>
</evidence>
<protein>
    <submittedName>
        <fullName evidence="7">Site-specific recombinase, DNA invertase Pin related protein</fullName>
    </submittedName>
</protein>
<reference evidence="7 8" key="1">
    <citation type="submission" date="2017-02" db="EMBL/GenBank/DDBJ databases">
        <authorList>
            <person name="Peterson S.W."/>
        </authorList>
    </citation>
    <scope>NUCLEOTIDE SEQUENCE [LARGE SCALE GENOMIC DNA]</scope>
    <source>
        <strain evidence="7 8">42ea</strain>
    </source>
</reference>
<gene>
    <name evidence="7" type="ORF">FM115_11695</name>
</gene>
<dbReference type="AlphaFoldDB" id="A0A1R4KPQ4"/>
<sequence>MNKEKHRIGYARVSSKDQNLNRQLKRLSEAGCYKLYTEKISGKDTNRPALKEMLNFIREGDITIRSNNSTQILTN</sequence>
<dbReference type="PROSITE" id="PS51736">
    <property type="entry name" value="RECOMBINASES_3"/>
    <property type="match status" value="1"/>
</dbReference>
<dbReference type="SMART" id="SM00857">
    <property type="entry name" value="Resolvase"/>
    <property type="match status" value="1"/>
</dbReference>
<accession>A0A1R4KPQ4</accession>
<keyword evidence="2" id="KW-0238">DNA-binding</keyword>
<dbReference type="SUPFAM" id="SSF53041">
    <property type="entry name" value="Resolvase-like"/>
    <property type="match status" value="1"/>
</dbReference>
<organism evidence="7 8">
    <name type="scientific">Marinilactibacillus psychrotolerans 42ea</name>
    <dbReference type="NCBI Taxonomy" id="1255609"/>
    <lineage>
        <taxon>Bacteria</taxon>
        <taxon>Bacillati</taxon>
        <taxon>Bacillota</taxon>
        <taxon>Bacilli</taxon>
        <taxon>Lactobacillales</taxon>
        <taxon>Carnobacteriaceae</taxon>
        <taxon>Marinilactibacillus</taxon>
    </lineage>
</organism>
<name>A0A1R4KPQ4_9LACT</name>
<feature type="active site" description="O-(5'-phospho-DNA)-serine intermediate" evidence="4 5">
    <location>
        <position position="14"/>
    </location>
</feature>